<keyword evidence="3" id="KW-1185">Reference proteome</keyword>
<proteinExistence type="predicted"/>
<dbReference type="PANTHER" id="PTHR14919:SF0">
    <property type="entry name" value="SPERM FLAGELLAR PROTEIN 2"/>
    <property type="match status" value="1"/>
</dbReference>
<gene>
    <name evidence="2" type="ORF">HHI36_023893</name>
</gene>
<dbReference type="AlphaFoldDB" id="A0ABD2MVE3"/>
<dbReference type="PANTHER" id="PTHR14919">
    <property type="entry name" value="KPL2-RELATED"/>
    <property type="match status" value="1"/>
</dbReference>
<name>A0ABD2MVE3_9CUCU</name>
<dbReference type="Proteomes" id="UP001516400">
    <property type="component" value="Unassembled WGS sequence"/>
</dbReference>
<evidence type="ECO:0000313" key="2">
    <source>
        <dbReference type="EMBL" id="KAL3270384.1"/>
    </source>
</evidence>
<dbReference type="InterPro" id="IPR052634">
    <property type="entry name" value="Sperm_flagellar-bone_growth"/>
</dbReference>
<evidence type="ECO:0000313" key="3">
    <source>
        <dbReference type="Proteomes" id="UP001516400"/>
    </source>
</evidence>
<protein>
    <recommendedName>
        <fullName evidence="1">SPEF2 C-terminal domain-containing protein</fullName>
    </recommendedName>
</protein>
<reference evidence="2 3" key="1">
    <citation type="journal article" date="2021" name="BMC Biol.">
        <title>Horizontally acquired antibacterial genes associated with adaptive radiation of ladybird beetles.</title>
        <authorList>
            <person name="Li H.S."/>
            <person name="Tang X.F."/>
            <person name="Huang Y.H."/>
            <person name="Xu Z.Y."/>
            <person name="Chen M.L."/>
            <person name="Du X.Y."/>
            <person name="Qiu B.Y."/>
            <person name="Chen P.T."/>
            <person name="Zhang W."/>
            <person name="Slipinski A."/>
            <person name="Escalona H.E."/>
            <person name="Waterhouse R.M."/>
            <person name="Zwick A."/>
            <person name="Pang H."/>
        </authorList>
    </citation>
    <scope>NUCLEOTIDE SEQUENCE [LARGE SCALE GENOMIC DNA]</scope>
    <source>
        <strain evidence="2">SYSU2018</strain>
    </source>
</reference>
<dbReference type="Pfam" id="PF24082">
    <property type="entry name" value="SPEF2_C"/>
    <property type="match status" value="1"/>
</dbReference>
<sequence>MSDVPHEYVGPSGIYTFSFPFQATVATQGKFALGKPKPEKQKGKGVPNIEMSDIVRDNMVKLIDEWRTAIDGEGERVHLRLKQIKFDSEECLREMANKVKTLMNEIYGIVRKRYNNEQSSIEKLCDVIANAIENEIAIQAELLIDRDQFYVQPEVLFFPDESPLLPQPVKEWKKESVFTIEQLRNVYRILLDLAPSGNIPERMFTFLLQDMLVQETEDGREPLVPILWRQLTTSELEKLMFDLFSKSECINWRDFIIYNLMIKMPSSEQLLQLKRDFRKKDKNITENIPLMEFRKFTFWFEESFFKNNESDMERLAAMKKLICEMYKIDANHVNYSAMLLDFCKDHNGVVGFAKLLGLILGRPVCWDSTIGKKYVQYQLHNRKSHNISVIARDMEIKKNTLIAKEMLTNIADETVHLCDSVVIVEVPKTPESSEILSIAEGSCGDQCICDERCFCGVHNEDEFSNVPIDFETSFDPTLVYFLELETILAAEASVLHWHTQVQNIDGKSFRQIAEEIFNECKNPHFNSAVLAHEFLNHYKFSQLLANTTRFTDKIPSNLVQHLIKFRKY</sequence>
<evidence type="ECO:0000259" key="1">
    <source>
        <dbReference type="Pfam" id="PF24082"/>
    </source>
</evidence>
<comment type="caution">
    <text evidence="2">The sequence shown here is derived from an EMBL/GenBank/DDBJ whole genome shotgun (WGS) entry which is preliminary data.</text>
</comment>
<accession>A0ABD2MVE3</accession>
<organism evidence="2 3">
    <name type="scientific">Cryptolaemus montrouzieri</name>
    <dbReference type="NCBI Taxonomy" id="559131"/>
    <lineage>
        <taxon>Eukaryota</taxon>
        <taxon>Metazoa</taxon>
        <taxon>Ecdysozoa</taxon>
        <taxon>Arthropoda</taxon>
        <taxon>Hexapoda</taxon>
        <taxon>Insecta</taxon>
        <taxon>Pterygota</taxon>
        <taxon>Neoptera</taxon>
        <taxon>Endopterygota</taxon>
        <taxon>Coleoptera</taxon>
        <taxon>Polyphaga</taxon>
        <taxon>Cucujiformia</taxon>
        <taxon>Coccinelloidea</taxon>
        <taxon>Coccinellidae</taxon>
        <taxon>Scymninae</taxon>
        <taxon>Scymnini</taxon>
        <taxon>Cryptolaemus</taxon>
    </lineage>
</organism>
<feature type="domain" description="SPEF2 C-terminal" evidence="1">
    <location>
        <begin position="178"/>
        <end position="366"/>
    </location>
</feature>
<dbReference type="EMBL" id="JABFTP020000022">
    <property type="protein sequence ID" value="KAL3270384.1"/>
    <property type="molecule type" value="Genomic_DNA"/>
</dbReference>
<dbReference type="InterPro" id="IPR056199">
    <property type="entry name" value="SPEF2_C"/>
</dbReference>